<organism evidence="2">
    <name type="scientific">Laccaria bicolor (strain S238N-H82 / ATCC MYA-4686)</name>
    <name type="common">Bicoloured deceiver</name>
    <name type="synonym">Laccaria laccata var. bicolor</name>
    <dbReference type="NCBI Taxonomy" id="486041"/>
    <lineage>
        <taxon>Eukaryota</taxon>
        <taxon>Fungi</taxon>
        <taxon>Dikarya</taxon>
        <taxon>Basidiomycota</taxon>
        <taxon>Agaricomycotina</taxon>
        <taxon>Agaricomycetes</taxon>
        <taxon>Agaricomycetidae</taxon>
        <taxon>Agaricales</taxon>
        <taxon>Agaricineae</taxon>
        <taxon>Hydnangiaceae</taxon>
        <taxon>Laccaria</taxon>
    </lineage>
</organism>
<proteinExistence type="predicted"/>
<evidence type="ECO:0000313" key="2">
    <source>
        <dbReference type="Proteomes" id="UP000001194"/>
    </source>
</evidence>
<sequence length="127" mass="14163">MYLTHAPGPFPLLLSSRVLPFQCDPTSRTEVLRGSSAGRVQVPICLFRRVREDGQSVNWLYGKPSVSPLQLSKPTVNENPTLLRDSLCPNHFQQRRVASYLLISTPPLPILAAELHYLVAPLAVFLD</sequence>
<protein>
    <submittedName>
        <fullName evidence="1">Predicted protein</fullName>
    </submittedName>
</protein>
<reference evidence="1 2" key="1">
    <citation type="journal article" date="2008" name="Nature">
        <title>The genome of Laccaria bicolor provides insights into mycorrhizal symbiosis.</title>
        <authorList>
            <person name="Martin F."/>
            <person name="Aerts A."/>
            <person name="Ahren D."/>
            <person name="Brun A."/>
            <person name="Danchin E.G.J."/>
            <person name="Duchaussoy F."/>
            <person name="Gibon J."/>
            <person name="Kohler A."/>
            <person name="Lindquist E."/>
            <person name="Pereda V."/>
            <person name="Salamov A."/>
            <person name="Shapiro H.J."/>
            <person name="Wuyts J."/>
            <person name="Blaudez D."/>
            <person name="Buee M."/>
            <person name="Brokstein P."/>
            <person name="Canbaeck B."/>
            <person name="Cohen D."/>
            <person name="Courty P.E."/>
            <person name="Coutinho P.M."/>
            <person name="Delaruelle C."/>
            <person name="Detter J.C."/>
            <person name="Deveau A."/>
            <person name="DiFazio S."/>
            <person name="Duplessis S."/>
            <person name="Fraissinet-Tachet L."/>
            <person name="Lucic E."/>
            <person name="Frey-Klett P."/>
            <person name="Fourrey C."/>
            <person name="Feussner I."/>
            <person name="Gay G."/>
            <person name="Grimwood J."/>
            <person name="Hoegger P.J."/>
            <person name="Jain P."/>
            <person name="Kilaru S."/>
            <person name="Labbe J."/>
            <person name="Lin Y.C."/>
            <person name="Legue V."/>
            <person name="Le Tacon F."/>
            <person name="Marmeisse R."/>
            <person name="Melayah D."/>
            <person name="Montanini B."/>
            <person name="Muratet M."/>
            <person name="Nehls U."/>
            <person name="Niculita-Hirzel H."/>
            <person name="Oudot-Le Secq M.P."/>
            <person name="Peter M."/>
            <person name="Quesneville H."/>
            <person name="Rajashekar B."/>
            <person name="Reich M."/>
            <person name="Rouhier N."/>
            <person name="Schmutz J."/>
            <person name="Yin T."/>
            <person name="Chalot M."/>
            <person name="Henrissat B."/>
            <person name="Kuees U."/>
            <person name="Lucas S."/>
            <person name="Van de Peer Y."/>
            <person name="Podila G.K."/>
            <person name="Polle A."/>
            <person name="Pukkila P.J."/>
            <person name="Richardson P.M."/>
            <person name="Rouze P."/>
            <person name="Sanders I.R."/>
            <person name="Stajich J.E."/>
            <person name="Tunlid A."/>
            <person name="Tuskan G."/>
            <person name="Grigoriev I.V."/>
        </authorList>
    </citation>
    <scope>NUCLEOTIDE SEQUENCE [LARGE SCALE GENOMIC DNA]</scope>
    <source>
        <strain evidence="2">S238N-H82 / ATCC MYA-4686</strain>
    </source>
</reference>
<dbReference type="RefSeq" id="XP_001890180.1">
    <property type="nucleotide sequence ID" value="XM_001890145.1"/>
</dbReference>
<dbReference type="GeneID" id="6085832"/>
<accession>B0E1W7</accession>
<evidence type="ECO:0000313" key="1">
    <source>
        <dbReference type="EMBL" id="EDQ99163.1"/>
    </source>
</evidence>
<dbReference type="Proteomes" id="UP000001194">
    <property type="component" value="Unassembled WGS sequence"/>
</dbReference>
<name>B0E1W7_LACBS</name>
<dbReference type="AlphaFoldDB" id="B0E1W7"/>
<keyword evidence="2" id="KW-1185">Reference proteome</keyword>
<dbReference type="KEGG" id="lbc:LACBIDRAFT_317524"/>
<dbReference type="EMBL" id="DS547171">
    <property type="protein sequence ID" value="EDQ99163.1"/>
    <property type="molecule type" value="Genomic_DNA"/>
</dbReference>
<dbReference type="InParanoid" id="B0E1W7"/>
<dbReference type="HOGENOM" id="CLU_1970936_0_0_1"/>
<gene>
    <name evidence="1" type="ORF">LACBIDRAFT_317524</name>
</gene>